<dbReference type="STRING" id="1408157.A0A1J7IX22"/>
<dbReference type="EMBL" id="KV875095">
    <property type="protein sequence ID" value="OIW32046.1"/>
    <property type="molecule type" value="Genomic_DNA"/>
</dbReference>
<dbReference type="Proteomes" id="UP000182658">
    <property type="component" value="Unassembled WGS sequence"/>
</dbReference>
<sequence length="344" mass="40113">MARFRDDPIGVFYQELEECTRHSKFYDPPRPFVLASRLLDWLRERPEVDESSARATIILETVYGGREPWAGAWNHFDERMAKGHNQCWLKLLVILLQMDSDGSFAKHLDAFYQAEMWDSRLSDLHRRSQELFGIIMRTGFYGGDDCDQAVSWFLHLATQLSTQRAMTMQHKRHLEPHILLPITEKDGINSGGQSNVFRIEVPHECISSDLVNHLKRLQRQAIPDPDYDGKSLYYEFALKKIDKEEDWVREIEFHRALRASQTEGIVQCLGSWEVQTGTKTEYYLLMEFGWSDLNQYFRSIPPPSIAQHIYDFWRSLSSVIPALSHIHNLAISSNHSSTVVRYYV</sequence>
<dbReference type="SUPFAM" id="SSF56112">
    <property type="entry name" value="Protein kinase-like (PK-like)"/>
    <property type="match status" value="1"/>
</dbReference>
<keyword evidence="2" id="KW-1185">Reference proteome</keyword>
<dbReference type="InParanoid" id="A0A1J7IX22"/>
<accession>A0A1J7IX22</accession>
<name>A0A1J7IX22_9PEZI</name>
<dbReference type="InterPro" id="IPR011009">
    <property type="entry name" value="Kinase-like_dom_sf"/>
</dbReference>
<proteinExistence type="predicted"/>
<reference evidence="1 2" key="1">
    <citation type="submission" date="2016-10" db="EMBL/GenBank/DDBJ databases">
        <title>Draft genome sequence of Coniochaeta ligniaria NRRL30616, a lignocellulolytic fungus for bioabatement of inhibitors in plant biomass hydrolysates.</title>
        <authorList>
            <consortium name="DOE Joint Genome Institute"/>
            <person name="Jimenez D.J."/>
            <person name="Hector R.E."/>
            <person name="Riley R."/>
            <person name="Sun H."/>
            <person name="Grigoriev I.V."/>
            <person name="Van Elsas J.D."/>
            <person name="Nichols N.N."/>
        </authorList>
    </citation>
    <scope>NUCLEOTIDE SEQUENCE [LARGE SCALE GENOMIC DNA]</scope>
    <source>
        <strain evidence="1 2">NRRL 30616</strain>
    </source>
</reference>
<evidence type="ECO:0000313" key="2">
    <source>
        <dbReference type="Proteomes" id="UP000182658"/>
    </source>
</evidence>
<dbReference type="OrthoDB" id="5225123at2759"/>
<protein>
    <recommendedName>
        <fullName evidence="3">Protein kinase domain-containing protein</fullName>
    </recommendedName>
</protein>
<gene>
    <name evidence="1" type="ORF">CONLIGDRAFT_250699</name>
</gene>
<evidence type="ECO:0008006" key="3">
    <source>
        <dbReference type="Google" id="ProtNLM"/>
    </source>
</evidence>
<organism evidence="1 2">
    <name type="scientific">Coniochaeta ligniaria NRRL 30616</name>
    <dbReference type="NCBI Taxonomy" id="1408157"/>
    <lineage>
        <taxon>Eukaryota</taxon>
        <taxon>Fungi</taxon>
        <taxon>Dikarya</taxon>
        <taxon>Ascomycota</taxon>
        <taxon>Pezizomycotina</taxon>
        <taxon>Sordariomycetes</taxon>
        <taxon>Sordariomycetidae</taxon>
        <taxon>Coniochaetales</taxon>
        <taxon>Coniochaetaceae</taxon>
        <taxon>Coniochaeta</taxon>
    </lineage>
</organism>
<dbReference type="AlphaFoldDB" id="A0A1J7IX22"/>
<evidence type="ECO:0000313" key="1">
    <source>
        <dbReference type="EMBL" id="OIW32046.1"/>
    </source>
</evidence>